<organism evidence="1 2">
    <name type="scientific">Rhabditophanes sp. KR3021</name>
    <dbReference type="NCBI Taxonomy" id="114890"/>
    <lineage>
        <taxon>Eukaryota</taxon>
        <taxon>Metazoa</taxon>
        <taxon>Ecdysozoa</taxon>
        <taxon>Nematoda</taxon>
        <taxon>Chromadorea</taxon>
        <taxon>Rhabditida</taxon>
        <taxon>Tylenchina</taxon>
        <taxon>Panagrolaimomorpha</taxon>
        <taxon>Strongyloidoidea</taxon>
        <taxon>Alloionematidae</taxon>
        <taxon>Rhabditophanes</taxon>
    </lineage>
</organism>
<dbReference type="Proteomes" id="UP000095286">
    <property type="component" value="Unplaced"/>
</dbReference>
<sequence>MNGKAAQNIQNWSQHLMKRECSELRCEIAKTLEEEINLSCILLWPKLKEELKNAKSRNTALGEQSVYALLDIPFHIDAKKLTFDQFTRLIFYCGVSGDEHNNDAKRCYSRYERNMVAVHVGNLSSNEALEYSVIINLGMLFAGQRNRLNPIRYFKTIMNTIGTHDGKFHTDEAFGCFLLKSLPQFKDAQIIRSRNPKTLETCNIVIDVGGVFDHETKRYDHHQRTFTETMSSLNVLPNFHTKLSSAGLVYAYYGKLAIMSILNVPEQTPEIDLLYEKMYENFVEAVDAVDNGISRCKCTAEEKAYKKAESLDSRVADLVPQWNAEDQDTDKPFLKAVALTGDSFTTKLNYYYNAWLPARRLVETAVNERHLFHESGKIIHFPTGGLPWKSHLSDLELELGLAEMDILFAIYGDMSGTSYRVQTIPSRNGDAFGFKLGLHEEWRGVRDEDLGKLSGINDAIFVHTSGFIGGAKSLDGAIQMAIKTMEKNGCINKKARNEDDEVLTIKKEINQINTQVSLKPRKSVTFHRECSGGTLNTSRKSIGGSSNSLNSDSMYADAEDEWSEDIVHHSCTDSDSYIPFSAYIDFEKIDAQLEAAENEQAYAALKDLLNASPENKTDIQILWRLCRVCHQMACLLPMKDPKKKGYLYEGKEYGTTAVKLAETNLDVLKWAAACIGASTDFMGTKDKIETGYYFKELLDKALLIDPSEFSLLHMRGRFSFSVAALSWLERKAASAFYATPPTATYNEALTDFLKVEETKNGDWLENLLFIARCYYQLEDKGAAIKFLKPAAEHVPKGDGDKELLNEVQALMKKCSK</sequence>
<reference evidence="2" key="1">
    <citation type="submission" date="2016-11" db="UniProtKB">
        <authorList>
            <consortium name="WormBaseParasite"/>
        </authorList>
    </citation>
    <scope>IDENTIFICATION</scope>
    <source>
        <strain evidence="2">KR3021</strain>
    </source>
</reference>
<evidence type="ECO:0000313" key="1">
    <source>
        <dbReference type="Proteomes" id="UP000095286"/>
    </source>
</evidence>
<name>A0AC35TVH0_9BILA</name>
<evidence type="ECO:0000313" key="2">
    <source>
        <dbReference type="WBParaSite" id="RSKR_0000480600.1"/>
    </source>
</evidence>
<protein>
    <submittedName>
        <fullName evidence="2">TPR_REGION domain-containing protein</fullName>
    </submittedName>
</protein>
<dbReference type="WBParaSite" id="RSKR_0000480600.1">
    <property type="protein sequence ID" value="RSKR_0000480600.1"/>
    <property type="gene ID" value="RSKR_0000480600"/>
</dbReference>
<accession>A0AC35TVH0</accession>
<proteinExistence type="predicted"/>